<sequence>MVCALTIFARLNSSSYVSIESYVQGEQRCLRQRYRWKTVRQGTAMLTSFSGHMFTRNNTAYATEGNAPAIPKKRRTMKNKPSPSQTNLEIVNIAQDVVPLQIIDPTPAAAAVNSPVPKQKSRKRRLILPTGSDDESIATQKLVKDTDEAAVKPTDERMDNAQSDILSRLHTVERGLRDTLGQQNEYFRNLIQSARQDGQNQDIFRRCVSMHLRKLFWHKVSLLVPIRWKSGRRSKHSMLKLINLDGQVAAIRSEQLEIQAKIAADILILSTQLGDLVDYIRGGDAKKGEEVAAAPTYSILCSRSRQWWKSWRRQWSHCY</sequence>
<protein>
    <submittedName>
        <fullName evidence="1">ATPase family AAA domain-containing protein</fullName>
    </submittedName>
</protein>
<dbReference type="Proteomes" id="UP000250235">
    <property type="component" value="Unassembled WGS sequence"/>
</dbReference>
<organism evidence="1 2">
    <name type="scientific">Dorcoceras hygrometricum</name>
    <dbReference type="NCBI Taxonomy" id="472368"/>
    <lineage>
        <taxon>Eukaryota</taxon>
        <taxon>Viridiplantae</taxon>
        <taxon>Streptophyta</taxon>
        <taxon>Embryophyta</taxon>
        <taxon>Tracheophyta</taxon>
        <taxon>Spermatophyta</taxon>
        <taxon>Magnoliopsida</taxon>
        <taxon>eudicotyledons</taxon>
        <taxon>Gunneridae</taxon>
        <taxon>Pentapetalae</taxon>
        <taxon>asterids</taxon>
        <taxon>lamiids</taxon>
        <taxon>Lamiales</taxon>
        <taxon>Gesneriaceae</taxon>
        <taxon>Didymocarpoideae</taxon>
        <taxon>Trichosporeae</taxon>
        <taxon>Loxocarpinae</taxon>
        <taxon>Dorcoceras</taxon>
    </lineage>
</organism>
<reference evidence="1 2" key="1">
    <citation type="journal article" date="2015" name="Proc. Natl. Acad. Sci. U.S.A.">
        <title>The resurrection genome of Boea hygrometrica: A blueprint for survival of dehydration.</title>
        <authorList>
            <person name="Xiao L."/>
            <person name="Yang G."/>
            <person name="Zhang L."/>
            <person name="Yang X."/>
            <person name="Zhao S."/>
            <person name="Ji Z."/>
            <person name="Zhou Q."/>
            <person name="Hu M."/>
            <person name="Wang Y."/>
            <person name="Chen M."/>
            <person name="Xu Y."/>
            <person name="Jin H."/>
            <person name="Xiao X."/>
            <person name="Hu G."/>
            <person name="Bao F."/>
            <person name="Hu Y."/>
            <person name="Wan P."/>
            <person name="Li L."/>
            <person name="Deng X."/>
            <person name="Kuang T."/>
            <person name="Xiang C."/>
            <person name="Zhu J.K."/>
            <person name="Oliver M.J."/>
            <person name="He Y."/>
        </authorList>
    </citation>
    <scope>NUCLEOTIDE SEQUENCE [LARGE SCALE GENOMIC DNA]</scope>
    <source>
        <strain evidence="2">cv. XS01</strain>
    </source>
</reference>
<gene>
    <name evidence="1" type="ORF">F511_12600</name>
</gene>
<keyword evidence="2" id="KW-1185">Reference proteome</keyword>
<evidence type="ECO:0000313" key="1">
    <source>
        <dbReference type="EMBL" id="KZV41574.1"/>
    </source>
</evidence>
<dbReference type="EMBL" id="KQ999418">
    <property type="protein sequence ID" value="KZV41574.1"/>
    <property type="molecule type" value="Genomic_DNA"/>
</dbReference>
<accession>A0A2Z7C3S1</accession>
<dbReference type="AlphaFoldDB" id="A0A2Z7C3S1"/>
<proteinExistence type="predicted"/>
<name>A0A2Z7C3S1_9LAMI</name>
<evidence type="ECO:0000313" key="2">
    <source>
        <dbReference type="Proteomes" id="UP000250235"/>
    </source>
</evidence>